<dbReference type="OrthoDB" id="10561404at2759"/>
<protein>
    <submittedName>
        <fullName evidence="1">Uncharacterized protein</fullName>
    </submittedName>
</protein>
<proteinExistence type="predicted"/>
<accession>A0A2T4BAJ4</accession>
<reference evidence="2" key="1">
    <citation type="submission" date="2016-07" db="EMBL/GenBank/DDBJ databases">
        <title>Multiple horizontal gene transfer events from other fungi enriched the ability of initially mycotrophic Trichoderma (Ascomycota) to feed on dead plant biomass.</title>
        <authorList>
            <consortium name="DOE Joint Genome Institute"/>
            <person name="Atanasova L."/>
            <person name="Chenthamara K."/>
            <person name="Zhang J."/>
            <person name="Grujic M."/>
            <person name="Henrissat B."/>
            <person name="Kuo A."/>
            <person name="Aerts A."/>
            <person name="Salamov A."/>
            <person name="Lipzen A."/>
            <person name="Labutti K."/>
            <person name="Barry K."/>
            <person name="Miao Y."/>
            <person name="Rahimi M.J."/>
            <person name="Shen Q."/>
            <person name="Grigoriev I.V."/>
            <person name="Kubicek C.P."/>
            <person name="Druzhinina I.S."/>
        </authorList>
    </citation>
    <scope>NUCLEOTIDE SEQUENCE [LARGE SCALE GENOMIC DNA]</scope>
    <source>
        <strain evidence="2">TUCIM 6016</strain>
    </source>
</reference>
<dbReference type="AlphaFoldDB" id="A0A2T4BAJ4"/>
<keyword evidence="2" id="KW-1185">Reference proteome</keyword>
<sequence length="155" mass="16800">MGKPAGHRTCLASGRGGLVCAGYQSYTAYSYQYWCCNIEQASSCPSTRASYCTVLPGYPFEGTTKVPNVKRTNINRVRSGLTSPVEVNRAPLEAVVCTGTGWAARALVPHCVVHQSAKHDSLTHEDSGSRFHRMKAVNPTSTKYISFVLSLPLDS</sequence>
<organism evidence="1 2">
    <name type="scientific">Trichoderma citrinoviride</name>
    <dbReference type="NCBI Taxonomy" id="58853"/>
    <lineage>
        <taxon>Eukaryota</taxon>
        <taxon>Fungi</taxon>
        <taxon>Dikarya</taxon>
        <taxon>Ascomycota</taxon>
        <taxon>Pezizomycotina</taxon>
        <taxon>Sordariomycetes</taxon>
        <taxon>Hypocreomycetidae</taxon>
        <taxon>Hypocreales</taxon>
        <taxon>Hypocreaceae</taxon>
        <taxon>Trichoderma</taxon>
    </lineage>
</organism>
<name>A0A2T4BAJ4_9HYPO</name>
<dbReference type="Proteomes" id="UP000241546">
    <property type="component" value="Unassembled WGS sequence"/>
</dbReference>
<gene>
    <name evidence="1" type="ORF">BBK36DRAFT_1141200</name>
</gene>
<dbReference type="GeneID" id="36601555"/>
<dbReference type="RefSeq" id="XP_024749665.1">
    <property type="nucleotide sequence ID" value="XM_024893437.1"/>
</dbReference>
<evidence type="ECO:0000313" key="2">
    <source>
        <dbReference type="Proteomes" id="UP000241546"/>
    </source>
</evidence>
<dbReference type="EMBL" id="KZ680213">
    <property type="protein sequence ID" value="PTB66345.1"/>
    <property type="molecule type" value="Genomic_DNA"/>
</dbReference>
<evidence type="ECO:0000313" key="1">
    <source>
        <dbReference type="EMBL" id="PTB66345.1"/>
    </source>
</evidence>